<evidence type="ECO:0000313" key="4">
    <source>
        <dbReference type="Proteomes" id="UP000009168"/>
    </source>
</evidence>
<reference evidence="4" key="1">
    <citation type="journal article" date="2006" name="PLoS Biol.">
        <title>Macronuclear genome sequence of the ciliate Tetrahymena thermophila, a model eukaryote.</title>
        <authorList>
            <person name="Eisen J.A."/>
            <person name="Coyne R.S."/>
            <person name="Wu M."/>
            <person name="Wu D."/>
            <person name="Thiagarajan M."/>
            <person name="Wortman J.R."/>
            <person name="Badger J.H."/>
            <person name="Ren Q."/>
            <person name="Amedeo P."/>
            <person name="Jones K.M."/>
            <person name="Tallon L.J."/>
            <person name="Delcher A.L."/>
            <person name="Salzberg S.L."/>
            <person name="Silva J.C."/>
            <person name="Haas B.J."/>
            <person name="Majoros W.H."/>
            <person name="Farzad M."/>
            <person name="Carlton J.M."/>
            <person name="Smith R.K. Jr."/>
            <person name="Garg J."/>
            <person name="Pearlman R.E."/>
            <person name="Karrer K.M."/>
            <person name="Sun L."/>
            <person name="Manning G."/>
            <person name="Elde N.C."/>
            <person name="Turkewitz A.P."/>
            <person name="Asai D.J."/>
            <person name="Wilkes D.E."/>
            <person name="Wang Y."/>
            <person name="Cai H."/>
            <person name="Collins K."/>
            <person name="Stewart B.A."/>
            <person name="Lee S.R."/>
            <person name="Wilamowska K."/>
            <person name="Weinberg Z."/>
            <person name="Ruzzo W.L."/>
            <person name="Wloga D."/>
            <person name="Gaertig J."/>
            <person name="Frankel J."/>
            <person name="Tsao C.-C."/>
            <person name="Gorovsky M.A."/>
            <person name="Keeling P.J."/>
            <person name="Waller R.F."/>
            <person name="Patron N.J."/>
            <person name="Cherry J.M."/>
            <person name="Stover N.A."/>
            <person name="Krieger C.J."/>
            <person name="del Toro C."/>
            <person name="Ryder H.F."/>
            <person name="Williamson S.C."/>
            <person name="Barbeau R.A."/>
            <person name="Hamilton E.P."/>
            <person name="Orias E."/>
        </authorList>
    </citation>
    <scope>NUCLEOTIDE SEQUENCE [LARGE SCALE GENOMIC DNA]</scope>
    <source>
        <strain evidence="4">SB210</strain>
    </source>
</reference>
<gene>
    <name evidence="3" type="ORF">TTHERM_00411480</name>
</gene>
<dbReference type="RefSeq" id="XP_001020842.2">
    <property type="nucleotide sequence ID" value="XM_001020842.2"/>
</dbReference>
<organism evidence="3 4">
    <name type="scientific">Tetrahymena thermophila (strain SB210)</name>
    <dbReference type="NCBI Taxonomy" id="312017"/>
    <lineage>
        <taxon>Eukaryota</taxon>
        <taxon>Sar</taxon>
        <taxon>Alveolata</taxon>
        <taxon>Ciliophora</taxon>
        <taxon>Intramacronucleata</taxon>
        <taxon>Oligohymenophorea</taxon>
        <taxon>Hymenostomatida</taxon>
        <taxon>Tetrahymenina</taxon>
        <taxon>Tetrahymenidae</taxon>
        <taxon>Tetrahymena</taxon>
    </lineage>
</organism>
<sequence length="423" mass="50337">MRFFILLIAVYFQIQQAQASKKQIKSLVIFFRHGSRTTNHKHYYNNELWQGYQRGDLTKKGHTELHGLGQTFREIYGQFLQINQEVNEQHNEETLSQHDNLSQEHVRVKHSHIERTRSSLMSFLLGAFPNWFHPDASPHNEHLNKPIRNLKTTNNKDKLKKDYTFLLGEEQCPLIKKIRNKVFQSKPMNFMQDIITQSYEYQKIRAKIREVEGFKMIQGHGYEDLADIYDIYMCHKSEGLPIPNFDKSDISFIQMGTQFFIDEIYFGHRSLVKLASQKFFHDLLRIIESKNPKKLHIFSGHEVNIISLFMNMLTRDEQNTMLGRSFHTKLLPFAAHVIIEFLNNGNIKFLYDFKPLKIKLCQYQEECDGKLFKTFLKTRILPNARQLCFYHHKHILEREEEIKNLQKQMLQAPQEDEEIEEQI</sequence>
<proteinExistence type="predicted"/>
<accession>I7M929</accession>
<protein>
    <submittedName>
        <fullName evidence="3">Histidine phosphatase family (Branch 2) protein</fullName>
    </submittedName>
</protein>
<dbReference type="InterPro" id="IPR050645">
    <property type="entry name" value="Histidine_acid_phosphatase"/>
</dbReference>
<dbReference type="Proteomes" id="UP000009168">
    <property type="component" value="Unassembled WGS sequence"/>
</dbReference>
<keyword evidence="2" id="KW-0732">Signal</keyword>
<name>I7M929_TETTS</name>
<dbReference type="Gene3D" id="3.40.50.1240">
    <property type="entry name" value="Phosphoglycerate mutase-like"/>
    <property type="match status" value="1"/>
</dbReference>
<evidence type="ECO:0000256" key="2">
    <source>
        <dbReference type="SAM" id="SignalP"/>
    </source>
</evidence>
<evidence type="ECO:0000256" key="1">
    <source>
        <dbReference type="ARBA" id="ARBA00022801"/>
    </source>
</evidence>
<dbReference type="InterPro" id="IPR029033">
    <property type="entry name" value="His_PPase_superfam"/>
</dbReference>
<dbReference type="SUPFAM" id="SSF53254">
    <property type="entry name" value="Phosphoglycerate mutase-like"/>
    <property type="match status" value="1"/>
</dbReference>
<dbReference type="GeneID" id="7825449"/>
<dbReference type="PANTHER" id="PTHR11567:SF110">
    <property type="entry name" value="2-PHOSPHOXYLOSE PHOSPHATASE 1"/>
    <property type="match status" value="1"/>
</dbReference>
<dbReference type="PANTHER" id="PTHR11567">
    <property type="entry name" value="ACID PHOSPHATASE-RELATED"/>
    <property type="match status" value="1"/>
</dbReference>
<dbReference type="EMBL" id="GG662612">
    <property type="protein sequence ID" value="EAS00597.2"/>
    <property type="molecule type" value="Genomic_DNA"/>
</dbReference>
<dbReference type="InParanoid" id="I7M929"/>
<dbReference type="GO" id="GO:0016791">
    <property type="term" value="F:phosphatase activity"/>
    <property type="evidence" value="ECO:0007669"/>
    <property type="project" value="TreeGrafter"/>
</dbReference>
<evidence type="ECO:0000313" key="3">
    <source>
        <dbReference type="EMBL" id="EAS00597.2"/>
    </source>
</evidence>
<keyword evidence="1" id="KW-0378">Hydrolase</keyword>
<dbReference type="KEGG" id="tet:TTHERM_00411480"/>
<keyword evidence="4" id="KW-1185">Reference proteome</keyword>
<dbReference type="OrthoDB" id="10257284at2759"/>
<feature type="signal peptide" evidence="2">
    <location>
        <begin position="1"/>
        <end position="19"/>
    </location>
</feature>
<dbReference type="AlphaFoldDB" id="I7M929"/>
<feature type="chain" id="PRO_5003712096" evidence="2">
    <location>
        <begin position="20"/>
        <end position="423"/>
    </location>
</feature>